<dbReference type="Gene3D" id="1.20.1290.10">
    <property type="entry name" value="AhpD-like"/>
    <property type="match status" value="1"/>
</dbReference>
<sequence length="146" mass="16818">MENRIQIDVLEPEAYQAMFALEAYLSKSQINKTHKALIKIRASQINGCSFCIDMHTKEALRIGESPQRLFLLDAWRETSLFTAEERILLEVTEAVTLIHRDGLPEDLYRRALDTFGEHYLSQIIMTITTINAWNRIAVSTHKPITD</sequence>
<dbReference type="PANTHER" id="PTHR35446:SF2">
    <property type="entry name" value="CARBOXYMUCONOLACTONE DECARBOXYLASE-LIKE DOMAIN-CONTAINING PROTEIN"/>
    <property type="match status" value="1"/>
</dbReference>
<dbReference type="NCBIfam" id="TIGR00778">
    <property type="entry name" value="ahpD_dom"/>
    <property type="match status" value="1"/>
</dbReference>
<dbReference type="PANTHER" id="PTHR35446">
    <property type="entry name" value="SI:CH211-175M2.5"/>
    <property type="match status" value="1"/>
</dbReference>
<dbReference type="GO" id="GO:0051920">
    <property type="term" value="F:peroxiredoxin activity"/>
    <property type="evidence" value="ECO:0007669"/>
    <property type="project" value="InterPro"/>
</dbReference>
<organism evidence="2 3">
    <name type="scientific">Flavilitoribacter nigricans (strain ATCC 23147 / DSM 23189 / NBRC 102662 / NCIMB 1420 / SS-2)</name>
    <name type="common">Lewinella nigricans</name>
    <dbReference type="NCBI Taxonomy" id="1122177"/>
    <lineage>
        <taxon>Bacteria</taxon>
        <taxon>Pseudomonadati</taxon>
        <taxon>Bacteroidota</taxon>
        <taxon>Saprospiria</taxon>
        <taxon>Saprospirales</taxon>
        <taxon>Lewinellaceae</taxon>
        <taxon>Flavilitoribacter</taxon>
    </lineage>
</organism>
<gene>
    <name evidence="2" type="ORF">CRP01_39865</name>
</gene>
<dbReference type="AlphaFoldDB" id="A0A2D0MYE2"/>
<dbReference type="OrthoDB" id="9801997at2"/>
<reference evidence="2 3" key="1">
    <citation type="submission" date="2017-10" db="EMBL/GenBank/DDBJ databases">
        <title>The draft genome sequence of Lewinella nigricans NBRC 102662.</title>
        <authorList>
            <person name="Wang K."/>
        </authorList>
    </citation>
    <scope>NUCLEOTIDE SEQUENCE [LARGE SCALE GENOMIC DNA]</scope>
    <source>
        <strain evidence="2 3">NBRC 102662</strain>
    </source>
</reference>
<proteinExistence type="predicted"/>
<dbReference type="InterPro" id="IPR029032">
    <property type="entry name" value="AhpD-like"/>
</dbReference>
<dbReference type="InterPro" id="IPR003779">
    <property type="entry name" value="CMD-like"/>
</dbReference>
<dbReference type="Proteomes" id="UP000223913">
    <property type="component" value="Unassembled WGS sequence"/>
</dbReference>
<evidence type="ECO:0000259" key="1">
    <source>
        <dbReference type="Pfam" id="PF02627"/>
    </source>
</evidence>
<dbReference type="Pfam" id="PF02627">
    <property type="entry name" value="CMD"/>
    <property type="match status" value="1"/>
</dbReference>
<dbReference type="EMBL" id="PDUD01000070">
    <property type="protein sequence ID" value="PHN00899.1"/>
    <property type="molecule type" value="Genomic_DNA"/>
</dbReference>
<accession>A0A2D0MYE2</accession>
<comment type="caution">
    <text evidence="2">The sequence shown here is derived from an EMBL/GenBank/DDBJ whole genome shotgun (WGS) entry which is preliminary data.</text>
</comment>
<name>A0A2D0MYE2_FLAN2</name>
<feature type="domain" description="Carboxymuconolactone decarboxylase-like" evidence="1">
    <location>
        <begin position="12"/>
        <end position="93"/>
    </location>
</feature>
<protein>
    <recommendedName>
        <fullName evidence="1">Carboxymuconolactone decarboxylase-like domain-containing protein</fullName>
    </recommendedName>
</protein>
<keyword evidence="3" id="KW-1185">Reference proteome</keyword>
<dbReference type="RefSeq" id="WP_099155696.1">
    <property type="nucleotide sequence ID" value="NZ_PDUD01000070.1"/>
</dbReference>
<evidence type="ECO:0000313" key="3">
    <source>
        <dbReference type="Proteomes" id="UP000223913"/>
    </source>
</evidence>
<dbReference type="SUPFAM" id="SSF69118">
    <property type="entry name" value="AhpD-like"/>
    <property type="match status" value="1"/>
</dbReference>
<evidence type="ECO:0000313" key="2">
    <source>
        <dbReference type="EMBL" id="PHN00899.1"/>
    </source>
</evidence>
<dbReference type="InterPro" id="IPR004675">
    <property type="entry name" value="AhpD_core"/>
</dbReference>